<name>A0AA35PD37_9SAUR</name>
<organism evidence="1 2">
    <name type="scientific">Podarcis lilfordi</name>
    <name type="common">Lilford's wall lizard</name>
    <dbReference type="NCBI Taxonomy" id="74358"/>
    <lineage>
        <taxon>Eukaryota</taxon>
        <taxon>Metazoa</taxon>
        <taxon>Chordata</taxon>
        <taxon>Craniata</taxon>
        <taxon>Vertebrata</taxon>
        <taxon>Euteleostomi</taxon>
        <taxon>Lepidosauria</taxon>
        <taxon>Squamata</taxon>
        <taxon>Bifurcata</taxon>
        <taxon>Unidentata</taxon>
        <taxon>Episquamata</taxon>
        <taxon>Laterata</taxon>
        <taxon>Lacertibaenia</taxon>
        <taxon>Lacertidae</taxon>
        <taxon>Podarcis</taxon>
    </lineage>
</organism>
<evidence type="ECO:0000313" key="2">
    <source>
        <dbReference type="Proteomes" id="UP001178461"/>
    </source>
</evidence>
<dbReference type="EMBL" id="OX395132">
    <property type="protein sequence ID" value="CAI5780277.1"/>
    <property type="molecule type" value="Genomic_DNA"/>
</dbReference>
<reference evidence="1" key="1">
    <citation type="submission" date="2022-12" db="EMBL/GenBank/DDBJ databases">
        <authorList>
            <person name="Alioto T."/>
            <person name="Alioto T."/>
            <person name="Gomez Garrido J."/>
        </authorList>
    </citation>
    <scope>NUCLEOTIDE SEQUENCE</scope>
</reference>
<gene>
    <name evidence="1" type="ORF">PODLI_1B014654</name>
</gene>
<keyword evidence="2" id="KW-1185">Reference proteome</keyword>
<sequence>MGKIHIEPPTFDLVGSCYGSNCYSVVIVSQNNARKYGITIDHTGLEFQGMIQEAQYDSTA</sequence>
<dbReference type="Proteomes" id="UP001178461">
    <property type="component" value="Chromosome 7"/>
</dbReference>
<protein>
    <submittedName>
        <fullName evidence="1">Uncharacterized protein</fullName>
    </submittedName>
</protein>
<accession>A0AA35PD37</accession>
<evidence type="ECO:0000313" key="1">
    <source>
        <dbReference type="EMBL" id="CAI5780277.1"/>
    </source>
</evidence>
<proteinExistence type="predicted"/>
<dbReference type="AlphaFoldDB" id="A0AA35PD37"/>